<evidence type="ECO:0000259" key="6">
    <source>
        <dbReference type="PROSITE" id="PS50052"/>
    </source>
</evidence>
<dbReference type="PROSITE" id="PS50052">
    <property type="entry name" value="GUANYLATE_KINASE_2"/>
    <property type="match status" value="1"/>
</dbReference>
<evidence type="ECO:0000256" key="3">
    <source>
        <dbReference type="PROSITE-ProRule" id="PRU00192"/>
    </source>
</evidence>
<feature type="domain" description="SH3" evidence="5">
    <location>
        <begin position="404"/>
        <end position="473"/>
    </location>
</feature>
<evidence type="ECO:0000313" key="9">
    <source>
        <dbReference type="Proteomes" id="UP000053105"/>
    </source>
</evidence>
<dbReference type="PROSITE" id="PS50002">
    <property type="entry name" value="SH3"/>
    <property type="match status" value="1"/>
</dbReference>
<dbReference type="SMART" id="SM00228">
    <property type="entry name" value="PDZ"/>
    <property type="match status" value="1"/>
</dbReference>
<feature type="domain" description="Guanylate kinase-like" evidence="6">
    <location>
        <begin position="550"/>
        <end position="740"/>
    </location>
</feature>
<feature type="compositionally biased region" description="Polar residues" evidence="4">
    <location>
        <begin position="201"/>
        <end position="215"/>
    </location>
</feature>
<dbReference type="Pfam" id="PF00595">
    <property type="entry name" value="PDZ"/>
    <property type="match status" value="1"/>
</dbReference>
<dbReference type="PANTHER" id="PTHR23122">
    <property type="entry name" value="MEMBRANE-ASSOCIATED GUANYLATE KINASE MAGUK"/>
    <property type="match status" value="1"/>
</dbReference>
<dbReference type="InterPro" id="IPR036034">
    <property type="entry name" value="PDZ_sf"/>
</dbReference>
<dbReference type="Gene3D" id="2.30.42.10">
    <property type="match status" value="1"/>
</dbReference>
<evidence type="ECO:0000313" key="8">
    <source>
        <dbReference type="EMBL" id="KOX70499.1"/>
    </source>
</evidence>
<evidence type="ECO:0000259" key="7">
    <source>
        <dbReference type="PROSITE" id="PS50106"/>
    </source>
</evidence>
<dbReference type="FunFam" id="3.30.63.10:FF:000002">
    <property type="entry name" value="Guanylate kinase 1"/>
    <property type="match status" value="1"/>
</dbReference>
<dbReference type="InterPro" id="IPR020590">
    <property type="entry name" value="Guanylate_kinase_CS"/>
</dbReference>
<protein>
    <submittedName>
        <fullName evidence="8">Peripheral plasma membrane protein CASK</fullName>
    </submittedName>
</protein>
<comment type="similarity">
    <text evidence="1">Belongs to the MAGUK family.</text>
</comment>
<dbReference type="InterPro" id="IPR001478">
    <property type="entry name" value="PDZ"/>
</dbReference>
<dbReference type="CDD" id="cd12035">
    <property type="entry name" value="SH3_MPP1-like"/>
    <property type="match status" value="1"/>
</dbReference>
<dbReference type="EMBL" id="KQ435859">
    <property type="protein sequence ID" value="KOX70499.1"/>
    <property type="molecule type" value="Genomic_DNA"/>
</dbReference>
<keyword evidence="9" id="KW-1185">Reference proteome</keyword>
<evidence type="ECO:0000259" key="5">
    <source>
        <dbReference type="PROSITE" id="PS50002"/>
    </source>
</evidence>
<evidence type="ECO:0000256" key="2">
    <source>
        <dbReference type="ARBA" id="ARBA00022443"/>
    </source>
</evidence>
<dbReference type="InterPro" id="IPR050716">
    <property type="entry name" value="MAGUK"/>
</dbReference>
<feature type="compositionally biased region" description="Low complexity" evidence="4">
    <location>
        <begin position="218"/>
        <end position="244"/>
    </location>
</feature>
<dbReference type="CDD" id="cd00071">
    <property type="entry name" value="GMPK"/>
    <property type="match status" value="1"/>
</dbReference>
<proteinExistence type="inferred from homology"/>
<dbReference type="CDD" id="cd10831">
    <property type="entry name" value="PDZ_CASK-like"/>
    <property type="match status" value="1"/>
</dbReference>
<dbReference type="PROSITE" id="PS00856">
    <property type="entry name" value="GUANYLATE_KINASE_1"/>
    <property type="match status" value="1"/>
</dbReference>
<dbReference type="SUPFAM" id="SSF50156">
    <property type="entry name" value="PDZ domain-like"/>
    <property type="match status" value="1"/>
</dbReference>
<dbReference type="InterPro" id="IPR008144">
    <property type="entry name" value="Guanylate_kin-like_dom"/>
</dbReference>
<dbReference type="STRING" id="166423.A0A0M8ZVP8"/>
<dbReference type="SUPFAM" id="SSF52540">
    <property type="entry name" value="P-loop containing nucleoside triphosphate hydrolases"/>
    <property type="match status" value="1"/>
</dbReference>
<accession>A0A0M8ZVP8</accession>
<dbReference type="SUPFAM" id="SSF50044">
    <property type="entry name" value="SH3-domain"/>
    <property type="match status" value="1"/>
</dbReference>
<feature type="region of interest" description="Disordered" evidence="4">
    <location>
        <begin position="194"/>
        <end position="246"/>
    </location>
</feature>
<dbReference type="OrthoDB" id="336747at2759"/>
<keyword evidence="2 3" id="KW-0728">SH3 domain</keyword>
<dbReference type="SMART" id="SM00072">
    <property type="entry name" value="GuKc"/>
    <property type="match status" value="1"/>
</dbReference>
<dbReference type="Proteomes" id="UP000053105">
    <property type="component" value="Unassembled WGS sequence"/>
</dbReference>
<dbReference type="InterPro" id="IPR036028">
    <property type="entry name" value="SH3-like_dom_sf"/>
</dbReference>
<dbReference type="Gene3D" id="2.30.30.40">
    <property type="entry name" value="SH3 Domains"/>
    <property type="match status" value="1"/>
</dbReference>
<name>A0A0M8ZVP8_9HYME</name>
<dbReference type="InterPro" id="IPR001452">
    <property type="entry name" value="SH3_domain"/>
</dbReference>
<dbReference type="FunFam" id="2.30.42.10:FF:000016">
    <property type="entry name" value="peripheral plasma membrane protein CASK isoform X2"/>
    <property type="match status" value="1"/>
</dbReference>
<dbReference type="PROSITE" id="PS50106">
    <property type="entry name" value="PDZ"/>
    <property type="match status" value="1"/>
</dbReference>
<gene>
    <name evidence="8" type="ORF">WN51_02555</name>
</gene>
<dbReference type="SMART" id="SM00326">
    <property type="entry name" value="SH3"/>
    <property type="match status" value="1"/>
</dbReference>
<dbReference type="Pfam" id="PF00018">
    <property type="entry name" value="SH3_1"/>
    <property type="match status" value="1"/>
</dbReference>
<dbReference type="AlphaFoldDB" id="A0A0M8ZVP8"/>
<sequence>MTTPTLPSNMPRGSEYIQQDCSDLNLSYARVEQVLKKYCISAEFNFFANRVKKEKALLQAHDVAGHEVYGEEATRVTPPPLLPYLNGGDDLEGQNGDLDLENVTRVRLVQFQKNTDEPMGITLKMNEDGKCVVARIMHGGMIHRQATLHVGDEIREINGIPVANQSVNALQKILREARGSVTFKIVPSYRSAPPPCEVQVSPKTQAQSQSPSTANKPVATAVSTSTGSAAAASKSGKSVKTSSANSTKEKRAWRSLFNPLGLGELSINLNSNKSSSNFEEQLVYILWKLSFRELSMNATISNNDKRSMTSDKPVIYRRISVQTGSDVIHIPLVLSLVKMLGIKLTFYFSCAIKAPRYNGLIYGSLIRTNFELSSVKNLSMSFHRFHTYRITDTATNRKRDVRVTNTIFVRAQFDYDPLEDELIPCAQAGIAFKTGDILQIISKDDHYWWQAQKDNAAGSAGLIPSPELQERRIAYMAMEKNKQEQDAEGEGGCSSHTEGCDGSTVNCSIFGRKKKQYKDKYLAKHNAVFDQLDLVTYEEVVKLPYSVFQRKTLVLLGAHGVGRRQIKNTIIAKHPDKYAYPIPRNSLRHTTRPPRNDEENGRNYYFISHDEMMADIAANEYLEYGTHENAMYGTKLETIRKIHEEGKVAILDVEPQALKVLRTAEFAPYVVFIAAPVFPNMPDTRVSQRNFQSTFQFDGSLERLAKESDSLKQAYGHFFDLTIVNNEIDETIAQLEAAIERKTNREFAYAARRAKE</sequence>
<dbReference type="Pfam" id="PF00625">
    <property type="entry name" value="Guanylate_kin"/>
    <property type="match status" value="1"/>
</dbReference>
<dbReference type="InterPro" id="IPR008145">
    <property type="entry name" value="GK/Ca_channel_bsu"/>
</dbReference>
<dbReference type="InterPro" id="IPR027417">
    <property type="entry name" value="P-loop_NTPase"/>
</dbReference>
<reference evidence="8 9" key="1">
    <citation type="submission" date="2015-07" db="EMBL/GenBank/DDBJ databases">
        <title>The genome of Melipona quadrifasciata.</title>
        <authorList>
            <person name="Pan H."/>
            <person name="Kapheim K."/>
        </authorList>
    </citation>
    <scope>NUCLEOTIDE SEQUENCE [LARGE SCALE GENOMIC DNA]</scope>
    <source>
        <strain evidence="8">0111107301</strain>
        <tissue evidence="8">Whole body</tissue>
    </source>
</reference>
<evidence type="ECO:0000256" key="1">
    <source>
        <dbReference type="ARBA" id="ARBA00007014"/>
    </source>
</evidence>
<evidence type="ECO:0000256" key="4">
    <source>
        <dbReference type="SAM" id="MobiDB-lite"/>
    </source>
</evidence>
<feature type="domain" description="PDZ" evidence="7">
    <location>
        <begin position="108"/>
        <end position="189"/>
    </location>
</feature>
<organism evidence="8 9">
    <name type="scientific">Melipona quadrifasciata</name>
    <dbReference type="NCBI Taxonomy" id="166423"/>
    <lineage>
        <taxon>Eukaryota</taxon>
        <taxon>Metazoa</taxon>
        <taxon>Ecdysozoa</taxon>
        <taxon>Arthropoda</taxon>
        <taxon>Hexapoda</taxon>
        <taxon>Insecta</taxon>
        <taxon>Pterygota</taxon>
        <taxon>Neoptera</taxon>
        <taxon>Endopterygota</taxon>
        <taxon>Hymenoptera</taxon>
        <taxon>Apocrita</taxon>
        <taxon>Aculeata</taxon>
        <taxon>Apoidea</taxon>
        <taxon>Anthophila</taxon>
        <taxon>Apidae</taxon>
        <taxon>Melipona</taxon>
    </lineage>
</organism>
<dbReference type="Gene3D" id="3.40.50.300">
    <property type="entry name" value="P-loop containing nucleotide triphosphate hydrolases"/>
    <property type="match status" value="1"/>
</dbReference>